<dbReference type="EMBL" id="VINQ01000013">
    <property type="protein sequence ID" value="KAA0912447.1"/>
    <property type="molecule type" value="Genomic_DNA"/>
</dbReference>
<keyword evidence="3" id="KW-1185">Reference proteome</keyword>
<keyword evidence="1" id="KW-1133">Transmembrane helix</keyword>
<dbReference type="AlphaFoldDB" id="A0A5A9Z5H0"/>
<gene>
    <name evidence="2" type="ORF">FLO80_15385</name>
</gene>
<evidence type="ECO:0000313" key="2">
    <source>
        <dbReference type="EMBL" id="KAA0912447.1"/>
    </source>
</evidence>
<dbReference type="Proteomes" id="UP000325291">
    <property type="component" value="Unassembled WGS sequence"/>
</dbReference>
<protein>
    <submittedName>
        <fullName evidence="2">Uncharacterized protein</fullName>
    </submittedName>
</protein>
<dbReference type="RefSeq" id="WP_146611047.1">
    <property type="nucleotide sequence ID" value="NZ_VINQ01000013.1"/>
</dbReference>
<evidence type="ECO:0000256" key="1">
    <source>
        <dbReference type="SAM" id="Phobius"/>
    </source>
</evidence>
<evidence type="ECO:0000313" key="3">
    <source>
        <dbReference type="Proteomes" id="UP000325291"/>
    </source>
</evidence>
<reference evidence="2 3" key="1">
    <citation type="submission" date="2019-07" db="EMBL/GenBank/DDBJ databases">
        <title>Aquicoccus porphyridii gen. nov., sp. nov., isolated from a small marine red alga, Porphyridium marinum.</title>
        <authorList>
            <person name="Liu L."/>
        </authorList>
    </citation>
    <scope>NUCLEOTIDE SEQUENCE [LARGE SCALE GENOMIC DNA]</scope>
    <source>
        <strain evidence="2 3">L1 8-17</strain>
    </source>
</reference>
<feature type="transmembrane region" description="Helical" evidence="1">
    <location>
        <begin position="6"/>
        <end position="22"/>
    </location>
</feature>
<name>A0A5A9Z5H0_9RHOB</name>
<keyword evidence="1" id="KW-0812">Transmembrane</keyword>
<proteinExistence type="predicted"/>
<sequence>MGFIAGCFLVAMIAKVFWDFFTGTSEKRRAMLQEYASRPFEHIFLTVWMTFSVMFFFGIFFPLFGEILLTNGGWQVWEVGIIGFFGMTAIHIFINENKKK</sequence>
<accession>A0A5A9Z5H0</accession>
<feature type="transmembrane region" description="Helical" evidence="1">
    <location>
        <begin position="43"/>
        <end position="64"/>
    </location>
</feature>
<comment type="caution">
    <text evidence="2">The sequence shown here is derived from an EMBL/GenBank/DDBJ whole genome shotgun (WGS) entry which is preliminary data.</text>
</comment>
<keyword evidence="1" id="KW-0472">Membrane</keyword>
<feature type="transmembrane region" description="Helical" evidence="1">
    <location>
        <begin position="76"/>
        <end position="94"/>
    </location>
</feature>
<organism evidence="2 3">
    <name type="scientific">Aquicoccus porphyridii</name>
    <dbReference type="NCBI Taxonomy" id="1852029"/>
    <lineage>
        <taxon>Bacteria</taxon>
        <taxon>Pseudomonadati</taxon>
        <taxon>Pseudomonadota</taxon>
        <taxon>Alphaproteobacteria</taxon>
        <taxon>Rhodobacterales</taxon>
        <taxon>Paracoccaceae</taxon>
        <taxon>Aquicoccus</taxon>
    </lineage>
</organism>